<dbReference type="InterPro" id="IPR016130">
    <property type="entry name" value="Tyr_Pase_AS"/>
</dbReference>
<evidence type="ECO:0000313" key="6">
    <source>
        <dbReference type="Proteomes" id="UP000192257"/>
    </source>
</evidence>
<evidence type="ECO:0000256" key="2">
    <source>
        <dbReference type="PIRSR" id="PIRSR630564-2"/>
    </source>
</evidence>
<dbReference type="InterPro" id="IPR010569">
    <property type="entry name" value="Myotubularin-like_Pase_dom"/>
</dbReference>
<feature type="active site" description="Phosphocysteine intermediate" evidence="1">
    <location>
        <position position="526"/>
    </location>
</feature>
<keyword evidence="6" id="KW-1185">Reference proteome</keyword>
<feature type="binding site" evidence="2">
    <location>
        <begin position="462"/>
        <end position="463"/>
    </location>
    <ligand>
        <name>substrate</name>
    </ligand>
</feature>
<organism evidence="5 6">
    <name type="scientific">Trypanosoma theileri</name>
    <dbReference type="NCBI Taxonomy" id="67003"/>
    <lineage>
        <taxon>Eukaryota</taxon>
        <taxon>Discoba</taxon>
        <taxon>Euglenozoa</taxon>
        <taxon>Kinetoplastea</taxon>
        <taxon>Metakinetoplastina</taxon>
        <taxon>Trypanosomatida</taxon>
        <taxon>Trypanosomatidae</taxon>
        <taxon>Trypanosoma</taxon>
    </lineage>
</organism>
<dbReference type="InterPro" id="IPR011011">
    <property type="entry name" value="Znf_FYVE_PHD"/>
</dbReference>
<dbReference type="RefSeq" id="XP_028882992.1">
    <property type="nucleotide sequence ID" value="XM_029025582.1"/>
</dbReference>
<dbReference type="InterPro" id="IPR029021">
    <property type="entry name" value="Prot-tyrosine_phosphatase-like"/>
</dbReference>
<dbReference type="Pfam" id="PF06602">
    <property type="entry name" value="Myotub-related"/>
    <property type="match status" value="1"/>
</dbReference>
<dbReference type="PROSITE" id="PS00383">
    <property type="entry name" value="TYR_PHOSPHATASE_1"/>
    <property type="match status" value="1"/>
</dbReference>
<comment type="caution">
    <text evidence="5">The sequence shown here is derived from an EMBL/GenBank/DDBJ whole genome shotgun (WGS) entry which is preliminary data.</text>
</comment>
<name>A0A1X0NW48_9TRYP</name>
<dbReference type="InterPro" id="IPR013083">
    <property type="entry name" value="Znf_RING/FYVE/PHD"/>
</dbReference>
<proteinExistence type="predicted"/>
<dbReference type="PANTHER" id="PTHR10807:SF128">
    <property type="entry name" value="PHOSPHATIDYLINOSITOL-3,5-BISPHOSPHATE 3-PHOSPHATASE"/>
    <property type="match status" value="1"/>
</dbReference>
<dbReference type="PROSITE" id="PS51339">
    <property type="entry name" value="PPASE_MYOTUBULARIN"/>
    <property type="match status" value="1"/>
</dbReference>
<dbReference type="EMBL" id="NBCO01000014">
    <property type="protein sequence ID" value="ORC88926.1"/>
    <property type="molecule type" value="Genomic_DNA"/>
</dbReference>
<gene>
    <name evidence="5" type="ORF">TM35_000141370</name>
</gene>
<feature type="compositionally biased region" description="Polar residues" evidence="3">
    <location>
        <begin position="100"/>
        <end position="109"/>
    </location>
</feature>
<accession>A0A1X0NW48</accession>
<dbReference type="CDD" id="cd14507">
    <property type="entry name" value="PTP-MTM-like"/>
    <property type="match status" value="1"/>
</dbReference>
<dbReference type="PANTHER" id="PTHR10807">
    <property type="entry name" value="MYOTUBULARIN-RELATED"/>
    <property type="match status" value="1"/>
</dbReference>
<dbReference type="OrthoDB" id="271628at2759"/>
<evidence type="ECO:0000313" key="5">
    <source>
        <dbReference type="EMBL" id="ORC88926.1"/>
    </source>
</evidence>
<dbReference type="SUPFAM" id="SSF52799">
    <property type="entry name" value="(Phosphotyrosine protein) phosphatases II"/>
    <property type="match status" value="1"/>
</dbReference>
<protein>
    <submittedName>
        <fullName evidence="5">Putative zinc-binding phosphatase</fullName>
    </submittedName>
</protein>
<feature type="region of interest" description="Disordered" evidence="3">
    <location>
        <begin position="100"/>
        <end position="119"/>
    </location>
</feature>
<feature type="domain" description="Myotubularin phosphatase" evidence="4">
    <location>
        <begin position="227"/>
        <end position="735"/>
    </location>
</feature>
<sequence>MWRDTPIGSIDGEIEYVHIRDSANDGEAAALPQHADEEGLPVRCALSITNYRVVIQPVTNKGSSGLNFFLPLLSIGTWSVPRGSMTPVYRAVFQRGRGQQLSEVDTTPYPSDAPPSLTENNVQTSIHTLKICTKYLWEVEVVLQGERVARTVSDLRPLFSVTHIKSMPAFAIYRERYSKRCEVKDSENNYKEQKQDQHNSNEWEGKYDYSGVNMITGTEPLEAVEFGWNLYDPDRELERQLCLSPGSDVPSIEDMSRVGPRRDLRPWFRLTCANQPLNSYGKSPTYPFRVVAPNAASDNLIEDAMSARSRARFPAISFVHLATGAVLARTSQPLLKSPKLRQDSELCHMFTNNGYHAHNAEPRREPLAVGPSEIGSGGGNGNSRNKMVPPPSLFETNSEEGELRMTGVTQQNVVPMPRRQRTLVVADCRPQAAAWANQKLGGGFESGPSYSFCEVKFHGIENIHGVMQSFSKLKSLIQQFNGKQPRDDFLSQLNDTKWLRHVQRILMCSSEIAGGLDRGESYLVHCTDGWDRTPQCVATAMLLLDPFYRTIVGFCVLVEKEFCSFGHKFAERCGHQVYGDTSYVSDNGVSASDTDVHSSSSSSSSGKLQPSPIFLLWMDVVFQVVRQFPRYFEFTPKLLEYLAETVYACLYGTFLCNGERERMFEGVRLNTASVWTDICCAARRERAGESPLYFVNDSYDSVTAWEYISKEKGCGIQRISPSCSSKRIVFWESFYLRYDKDRYSLDLGEESEQVAKRVVFHDAWEYYFDKFLKDSCVLRRKDVVEMRNLLKNINVPRAPLPVSSPQTKNDSKVCNHCHKRIGIFSRELCSRCRSAMCENCTVDLDKGVKMCRNCYKDHEWYS</sequence>
<dbReference type="Gene3D" id="3.30.40.10">
    <property type="entry name" value="Zinc/RING finger domain, C3HC4 (zinc finger)"/>
    <property type="match status" value="1"/>
</dbReference>
<evidence type="ECO:0000259" key="4">
    <source>
        <dbReference type="PROSITE" id="PS51339"/>
    </source>
</evidence>
<evidence type="ECO:0000256" key="1">
    <source>
        <dbReference type="PIRSR" id="PIRSR630564-1"/>
    </source>
</evidence>
<dbReference type="InterPro" id="IPR030564">
    <property type="entry name" value="Myotubularin"/>
</dbReference>
<dbReference type="SUPFAM" id="SSF57903">
    <property type="entry name" value="FYVE/PHD zinc finger"/>
    <property type="match status" value="1"/>
</dbReference>
<dbReference type="VEuPathDB" id="TriTrypDB:TM35_000141370"/>
<evidence type="ECO:0000256" key="3">
    <source>
        <dbReference type="SAM" id="MobiDB-lite"/>
    </source>
</evidence>
<dbReference type="STRING" id="67003.A0A1X0NW48"/>
<dbReference type="GO" id="GO:0005737">
    <property type="term" value="C:cytoplasm"/>
    <property type="evidence" value="ECO:0007669"/>
    <property type="project" value="TreeGrafter"/>
</dbReference>
<dbReference type="GeneID" id="39985362"/>
<dbReference type="Proteomes" id="UP000192257">
    <property type="component" value="Unassembled WGS sequence"/>
</dbReference>
<dbReference type="AlphaFoldDB" id="A0A1X0NW48"/>
<reference evidence="5 6" key="1">
    <citation type="submission" date="2017-03" db="EMBL/GenBank/DDBJ databases">
        <title>An alternative strategy for trypanosome survival in the mammalian bloodstream revealed through genome and transcriptome analysis of the ubiquitous bovine parasite Trypanosoma (Megatrypanum) theileri.</title>
        <authorList>
            <person name="Kelly S."/>
            <person name="Ivens A."/>
            <person name="Mott A."/>
            <person name="O'Neill E."/>
            <person name="Emms D."/>
            <person name="Macleod O."/>
            <person name="Voorheis P."/>
            <person name="Matthews J."/>
            <person name="Matthews K."/>
            <person name="Carrington M."/>
        </authorList>
    </citation>
    <scope>NUCLEOTIDE SEQUENCE [LARGE SCALE GENOMIC DNA]</scope>
    <source>
        <strain evidence="5">Edinburgh</strain>
    </source>
</reference>
<feature type="binding site" evidence="2">
    <location>
        <begin position="526"/>
        <end position="532"/>
    </location>
    <ligand>
        <name>substrate</name>
    </ligand>
</feature>